<proteinExistence type="predicted"/>
<keyword evidence="1" id="KW-0853">WD repeat</keyword>
<name>A0AAV5K102_9ROSI</name>
<dbReference type="PROSITE" id="PS00678">
    <property type="entry name" value="WD_REPEATS_1"/>
    <property type="match status" value="1"/>
</dbReference>
<keyword evidence="2" id="KW-0677">Repeat</keyword>
<gene>
    <name evidence="4" type="ORF">SLEP1_g28714</name>
</gene>
<dbReference type="Pfam" id="PF00400">
    <property type="entry name" value="WD40"/>
    <property type="match status" value="1"/>
</dbReference>
<dbReference type="Gene3D" id="1.20.1280.50">
    <property type="match status" value="1"/>
</dbReference>
<evidence type="ECO:0000313" key="5">
    <source>
        <dbReference type="Proteomes" id="UP001054252"/>
    </source>
</evidence>
<feature type="region of interest" description="Disordered" evidence="3">
    <location>
        <begin position="1"/>
        <end position="55"/>
    </location>
</feature>
<protein>
    <recommendedName>
        <fullName evidence="6">Transcriptional regulator STERILE APETALA</fullName>
    </recommendedName>
</protein>
<keyword evidence="5" id="KW-1185">Reference proteome</keyword>
<evidence type="ECO:0000256" key="1">
    <source>
        <dbReference type="ARBA" id="ARBA00022574"/>
    </source>
</evidence>
<dbReference type="InterPro" id="IPR001680">
    <property type="entry name" value="WD40_rpt"/>
</dbReference>
<dbReference type="SMART" id="SM00320">
    <property type="entry name" value="WD40"/>
    <property type="match status" value="2"/>
</dbReference>
<evidence type="ECO:0000256" key="2">
    <source>
        <dbReference type="ARBA" id="ARBA00022737"/>
    </source>
</evidence>
<feature type="compositionally biased region" description="Low complexity" evidence="3">
    <location>
        <begin position="1"/>
        <end position="17"/>
    </location>
</feature>
<accession>A0AAV5K102</accession>
<dbReference type="InterPro" id="IPR015943">
    <property type="entry name" value="WD40/YVTN_repeat-like_dom_sf"/>
</dbReference>
<dbReference type="Gene3D" id="2.130.10.10">
    <property type="entry name" value="YVTN repeat-like/Quinoprotein amine dehydrogenase"/>
    <property type="match status" value="2"/>
</dbReference>
<evidence type="ECO:0008006" key="6">
    <source>
        <dbReference type="Google" id="ProtNLM"/>
    </source>
</evidence>
<evidence type="ECO:0000313" key="4">
    <source>
        <dbReference type="EMBL" id="GKV18316.1"/>
    </source>
</evidence>
<evidence type="ECO:0000256" key="3">
    <source>
        <dbReference type="SAM" id="MobiDB-lite"/>
    </source>
</evidence>
<dbReference type="InterPro" id="IPR019775">
    <property type="entry name" value="WD40_repeat_CS"/>
</dbReference>
<dbReference type="AlphaFoldDB" id="A0AAV5K102"/>
<dbReference type="PANTHER" id="PTHR19855">
    <property type="entry name" value="WD40 REPEAT PROTEIN 12, 37"/>
    <property type="match status" value="1"/>
</dbReference>
<dbReference type="Proteomes" id="UP001054252">
    <property type="component" value="Unassembled WGS sequence"/>
</dbReference>
<dbReference type="SUPFAM" id="SSF50978">
    <property type="entry name" value="WD40 repeat-like"/>
    <property type="match status" value="1"/>
</dbReference>
<dbReference type="SUPFAM" id="SSF81383">
    <property type="entry name" value="F-box domain"/>
    <property type="match status" value="1"/>
</dbReference>
<dbReference type="InterPro" id="IPR036047">
    <property type="entry name" value="F-box-like_dom_sf"/>
</dbReference>
<feature type="compositionally biased region" description="Low complexity" evidence="3">
    <location>
        <begin position="25"/>
        <end position="34"/>
    </location>
</feature>
<dbReference type="EMBL" id="BPVZ01000050">
    <property type="protein sequence ID" value="GKV18316.1"/>
    <property type="molecule type" value="Genomic_DNA"/>
</dbReference>
<dbReference type="InterPro" id="IPR036322">
    <property type="entry name" value="WD40_repeat_dom_sf"/>
</dbReference>
<reference evidence="4 5" key="1">
    <citation type="journal article" date="2021" name="Commun. Biol.">
        <title>The genome of Shorea leprosula (Dipterocarpaceae) highlights the ecological relevance of drought in aseasonal tropical rainforests.</title>
        <authorList>
            <person name="Ng K.K.S."/>
            <person name="Kobayashi M.J."/>
            <person name="Fawcett J.A."/>
            <person name="Hatakeyama M."/>
            <person name="Paape T."/>
            <person name="Ng C.H."/>
            <person name="Ang C.C."/>
            <person name="Tnah L.H."/>
            <person name="Lee C.T."/>
            <person name="Nishiyama T."/>
            <person name="Sese J."/>
            <person name="O'Brien M.J."/>
            <person name="Copetti D."/>
            <person name="Mohd Noor M.I."/>
            <person name="Ong R.C."/>
            <person name="Putra M."/>
            <person name="Sireger I.Z."/>
            <person name="Indrioko S."/>
            <person name="Kosugi Y."/>
            <person name="Izuno A."/>
            <person name="Isagi Y."/>
            <person name="Lee S.L."/>
            <person name="Shimizu K.K."/>
        </authorList>
    </citation>
    <scope>NUCLEOTIDE SEQUENCE [LARGE SCALE GENOMIC DNA]</scope>
    <source>
        <strain evidence="4">214</strain>
    </source>
</reference>
<dbReference type="PANTHER" id="PTHR19855:SF31">
    <property type="entry name" value="TRANSCRIPTIONAL REGULATOR STERILE APETALA"/>
    <property type="match status" value="1"/>
</dbReference>
<organism evidence="4 5">
    <name type="scientific">Rubroshorea leprosula</name>
    <dbReference type="NCBI Taxonomy" id="152421"/>
    <lineage>
        <taxon>Eukaryota</taxon>
        <taxon>Viridiplantae</taxon>
        <taxon>Streptophyta</taxon>
        <taxon>Embryophyta</taxon>
        <taxon>Tracheophyta</taxon>
        <taxon>Spermatophyta</taxon>
        <taxon>Magnoliopsida</taxon>
        <taxon>eudicotyledons</taxon>
        <taxon>Gunneridae</taxon>
        <taxon>Pentapetalae</taxon>
        <taxon>rosids</taxon>
        <taxon>malvids</taxon>
        <taxon>Malvales</taxon>
        <taxon>Dipterocarpaceae</taxon>
        <taxon>Rubroshorea</taxon>
    </lineage>
</organism>
<sequence length="460" mass="50608">MSSSSSASSSAASSSAHGGNGSGNAGTSRGVSGSRRGRGDFEGPSSSRHRRENNEVWPEPVVEALAAHVAIDAFHSLGRLAAAVALANVFQVCSTWRAVSRSDLLWNRLTRIIWGRSQLTRATWRDEYIFRHRTALNFRNGRSLHSTLHFDPSDVDSPVGLFCRCLTLSDLYLACGFADGTVRLFDLHTRLHVSTFRPPPKDHFGQFSRAVSGIIISDARLIFATMDGDVHVAIINGDMHTLPGQVLDDGALVEFTGCSRWWVGLYAGVPGQAFHIWDSNTEELVFVGGTLTDTEAVRGWHMLAEPINPIGRIRVTSQESAVACTSRREIVFDLRNQVPLREEEHRRGLIETSLDVNSEAYVVAESRSGIATVRRVDTLEEICRFGLRQRNVIVMGSMNQGYSLMCAGGVIRVWEVEGGQYLYSFQEQIGDVNAMVADDRHVAAAGMDTTIHLWDFGAED</sequence>
<comment type="caution">
    <text evidence="4">The sequence shown here is derived from an EMBL/GenBank/DDBJ whole genome shotgun (WGS) entry which is preliminary data.</text>
</comment>